<accession>A0A2P2NB11</accession>
<evidence type="ECO:0000313" key="1">
    <source>
        <dbReference type="EMBL" id="MBX39672.1"/>
    </source>
</evidence>
<dbReference type="EMBL" id="GGEC01059188">
    <property type="protein sequence ID" value="MBX39672.1"/>
    <property type="molecule type" value="Transcribed_RNA"/>
</dbReference>
<sequence length="9" mass="1039">MNGITYNVQ</sequence>
<reference evidence="1" key="1">
    <citation type="submission" date="2018-02" db="EMBL/GenBank/DDBJ databases">
        <title>Rhizophora mucronata_Transcriptome.</title>
        <authorList>
            <person name="Meera S.P."/>
            <person name="Sreeshan A."/>
            <person name="Augustine A."/>
        </authorList>
    </citation>
    <scope>NUCLEOTIDE SEQUENCE</scope>
    <source>
        <tissue evidence="1">Leaf</tissue>
    </source>
</reference>
<protein>
    <submittedName>
        <fullName evidence="1">Uncharacterized protein</fullName>
    </submittedName>
</protein>
<name>A0A2P2NB11_RHIMU</name>
<organism evidence="1">
    <name type="scientific">Rhizophora mucronata</name>
    <name type="common">Asiatic mangrove</name>
    <dbReference type="NCBI Taxonomy" id="61149"/>
    <lineage>
        <taxon>Eukaryota</taxon>
        <taxon>Viridiplantae</taxon>
        <taxon>Streptophyta</taxon>
        <taxon>Embryophyta</taxon>
        <taxon>Tracheophyta</taxon>
        <taxon>Spermatophyta</taxon>
        <taxon>Magnoliopsida</taxon>
        <taxon>eudicotyledons</taxon>
        <taxon>Gunneridae</taxon>
        <taxon>Pentapetalae</taxon>
        <taxon>rosids</taxon>
        <taxon>fabids</taxon>
        <taxon>Malpighiales</taxon>
        <taxon>Rhizophoraceae</taxon>
        <taxon>Rhizophora</taxon>
    </lineage>
</organism>
<proteinExistence type="predicted"/>